<comment type="catalytic activity">
    <reaction evidence="1">
        <text>Cleavage of a beta-linked Asp residue from the N-terminus of a polypeptide.</text>
        <dbReference type="EC" id="3.4.19.5"/>
    </reaction>
</comment>
<dbReference type="InterPro" id="IPR033844">
    <property type="entry name" value="ASRGL1_meta"/>
</dbReference>
<dbReference type="SUPFAM" id="SSF56235">
    <property type="entry name" value="N-terminal nucleophile aminohydrolases (Ntn hydrolases)"/>
    <property type="match status" value="1"/>
</dbReference>
<accession>A0ABM4C2E3</accession>
<sequence length="342" mass="36554">MVEACNRILSLFCIVYQKNPFIYKISFTLLKLNLFASPLITSLCDCRQGGTAVDAVEAAVNKLENNSAFNAGHGSVLTAAGTIEMDAIIVDGKLLKTGAVGCVENIANPVSLARQVMEKTSHCLLVGAGAMKFAKDLNFELLSTQELITKDSVCKSFCMGEGTFDKHIELYMNKIIKANDINDLETCFKEMMKKEKLSECGHDTVGAVAIDIKGNIACATSTGGMPGKMLGRVGDSPIFGSGAYANTEGGCSSTGHGESLMKTIVCREAVRYLEDGFTAMEASEKAISLVLQQTGGRGGIILIDKKGNLGYAFNTGCMAWAKFSSKCFAHGLRTGEHFVEPM</sequence>
<dbReference type="Gene3D" id="3.60.20.30">
    <property type="entry name" value="(Glycosyl)asparaginase"/>
    <property type="match status" value="1"/>
</dbReference>
<evidence type="ECO:0000313" key="4">
    <source>
        <dbReference type="Proteomes" id="UP001652625"/>
    </source>
</evidence>
<dbReference type="Pfam" id="PF01112">
    <property type="entry name" value="Asparaginase_2"/>
    <property type="match status" value="1"/>
</dbReference>
<evidence type="ECO:0000256" key="1">
    <source>
        <dbReference type="ARBA" id="ARBA00000306"/>
    </source>
</evidence>
<keyword evidence="4" id="KW-1185">Reference proteome</keyword>
<gene>
    <name evidence="5" type="primary">LOC100212729</name>
</gene>
<dbReference type="RefSeq" id="XP_065655722.1">
    <property type="nucleotide sequence ID" value="XM_065799650.1"/>
</dbReference>
<evidence type="ECO:0000256" key="3">
    <source>
        <dbReference type="ARBA" id="ARBA00049366"/>
    </source>
</evidence>
<dbReference type="PANTHER" id="PTHR10188">
    <property type="entry name" value="L-ASPARAGINASE"/>
    <property type="match status" value="1"/>
</dbReference>
<dbReference type="InterPro" id="IPR000246">
    <property type="entry name" value="Peptidase_T2"/>
</dbReference>
<protein>
    <submittedName>
        <fullName evidence="5">Isoaspartyl peptidase/L-asparaginase isoform X3</fullName>
    </submittedName>
</protein>
<reference evidence="5" key="1">
    <citation type="submission" date="2025-08" db="UniProtKB">
        <authorList>
            <consortium name="RefSeq"/>
        </authorList>
    </citation>
    <scope>IDENTIFICATION</scope>
</reference>
<dbReference type="CDD" id="cd04702">
    <property type="entry name" value="ASRGL1_like"/>
    <property type="match status" value="1"/>
</dbReference>
<evidence type="ECO:0000313" key="5">
    <source>
        <dbReference type="RefSeq" id="XP_065655722.1"/>
    </source>
</evidence>
<comment type="similarity">
    <text evidence="2">Belongs to the Ntn-hydrolase family.</text>
</comment>
<proteinExistence type="inferred from homology"/>
<evidence type="ECO:0000256" key="2">
    <source>
        <dbReference type="ARBA" id="ARBA00010872"/>
    </source>
</evidence>
<dbReference type="PANTHER" id="PTHR10188:SF43">
    <property type="entry name" value="ASPARAGINASE (EUROFUNG)"/>
    <property type="match status" value="1"/>
</dbReference>
<name>A0ABM4C2E3_HYDVU</name>
<organism evidence="4 5">
    <name type="scientific">Hydra vulgaris</name>
    <name type="common">Hydra</name>
    <name type="synonym">Hydra attenuata</name>
    <dbReference type="NCBI Taxonomy" id="6087"/>
    <lineage>
        <taxon>Eukaryota</taxon>
        <taxon>Metazoa</taxon>
        <taxon>Cnidaria</taxon>
        <taxon>Hydrozoa</taxon>
        <taxon>Hydroidolina</taxon>
        <taxon>Anthoathecata</taxon>
        <taxon>Aplanulata</taxon>
        <taxon>Hydridae</taxon>
        <taxon>Hydra</taxon>
    </lineage>
</organism>
<comment type="catalytic activity">
    <reaction evidence="3">
        <text>L-asparagine + H2O = L-aspartate + NH4(+)</text>
        <dbReference type="Rhea" id="RHEA:21016"/>
        <dbReference type="ChEBI" id="CHEBI:15377"/>
        <dbReference type="ChEBI" id="CHEBI:28938"/>
        <dbReference type="ChEBI" id="CHEBI:29991"/>
        <dbReference type="ChEBI" id="CHEBI:58048"/>
        <dbReference type="EC" id="3.5.1.1"/>
    </reaction>
</comment>
<dbReference type="GeneID" id="100212729"/>
<dbReference type="Proteomes" id="UP001652625">
    <property type="component" value="Chromosome 06"/>
</dbReference>
<dbReference type="InterPro" id="IPR029055">
    <property type="entry name" value="Ntn_hydrolases_N"/>
</dbReference>